<dbReference type="Gene3D" id="3.40.1350.10">
    <property type="match status" value="1"/>
</dbReference>
<evidence type="ECO:0008006" key="3">
    <source>
        <dbReference type="Google" id="ProtNLM"/>
    </source>
</evidence>
<accession>A0A7W9WAL0</accession>
<proteinExistence type="predicted"/>
<sequence length="139" mass="15657">MARDVYHDPIRHALEADGWIITDDPLTLRFGEQNVFVDLGAEAPLGAEKGGRKIAVEVKSFLGKSAITELERALGQFAFYRFLLRRDHPNRLLYLGVSEDVYVALFDTADGRDLMADAQVRLVVVNIVKEEVVEWIEIA</sequence>
<dbReference type="RefSeq" id="WP_184203823.1">
    <property type="nucleotide sequence ID" value="NZ_JACHGW010000008.1"/>
</dbReference>
<protein>
    <recommendedName>
        <fullName evidence="3">XisH protein</fullName>
    </recommendedName>
</protein>
<evidence type="ECO:0000313" key="1">
    <source>
        <dbReference type="EMBL" id="MBB6053732.1"/>
    </source>
</evidence>
<dbReference type="AlphaFoldDB" id="A0A7W9WAL0"/>
<keyword evidence="2" id="KW-1185">Reference proteome</keyword>
<dbReference type="SUPFAM" id="SSF52980">
    <property type="entry name" value="Restriction endonuclease-like"/>
    <property type="match status" value="1"/>
</dbReference>
<dbReference type="InterPro" id="IPR011856">
    <property type="entry name" value="tRNA_endonuc-like_dom_sf"/>
</dbReference>
<name>A0A7W9WAL0_ARMRO</name>
<evidence type="ECO:0000313" key="2">
    <source>
        <dbReference type="Proteomes" id="UP000520814"/>
    </source>
</evidence>
<dbReference type="EMBL" id="JACHGW010000008">
    <property type="protein sequence ID" value="MBB6053732.1"/>
    <property type="molecule type" value="Genomic_DNA"/>
</dbReference>
<comment type="caution">
    <text evidence="1">The sequence shown here is derived from an EMBL/GenBank/DDBJ whole genome shotgun (WGS) entry which is preliminary data.</text>
</comment>
<dbReference type="Pfam" id="PF08814">
    <property type="entry name" value="XisH"/>
    <property type="match status" value="1"/>
</dbReference>
<dbReference type="GO" id="GO:0003676">
    <property type="term" value="F:nucleic acid binding"/>
    <property type="evidence" value="ECO:0007669"/>
    <property type="project" value="InterPro"/>
</dbReference>
<dbReference type="InterPro" id="IPR014919">
    <property type="entry name" value="XisH"/>
</dbReference>
<gene>
    <name evidence="1" type="ORF">HNQ39_005574</name>
</gene>
<organism evidence="1 2">
    <name type="scientific">Armatimonas rosea</name>
    <dbReference type="NCBI Taxonomy" id="685828"/>
    <lineage>
        <taxon>Bacteria</taxon>
        <taxon>Bacillati</taxon>
        <taxon>Armatimonadota</taxon>
        <taxon>Armatimonadia</taxon>
        <taxon>Armatimonadales</taxon>
        <taxon>Armatimonadaceae</taxon>
        <taxon>Armatimonas</taxon>
    </lineage>
</organism>
<reference evidence="1 2" key="1">
    <citation type="submission" date="2020-08" db="EMBL/GenBank/DDBJ databases">
        <title>Genomic Encyclopedia of Type Strains, Phase IV (KMG-IV): sequencing the most valuable type-strain genomes for metagenomic binning, comparative biology and taxonomic classification.</title>
        <authorList>
            <person name="Goeker M."/>
        </authorList>
    </citation>
    <scope>NUCLEOTIDE SEQUENCE [LARGE SCALE GENOMIC DNA]</scope>
    <source>
        <strain evidence="1 2">DSM 23562</strain>
    </source>
</reference>
<dbReference type="CDD" id="cd22366">
    <property type="entry name" value="XisH-like"/>
    <property type="match status" value="1"/>
</dbReference>
<dbReference type="InterPro" id="IPR011335">
    <property type="entry name" value="Restrct_endonuc-II-like"/>
</dbReference>
<dbReference type="Proteomes" id="UP000520814">
    <property type="component" value="Unassembled WGS sequence"/>
</dbReference>